<comment type="caution">
    <text evidence="1">The sequence shown here is derived from an EMBL/GenBank/DDBJ whole genome shotgun (WGS) entry which is preliminary data.</text>
</comment>
<dbReference type="InterPro" id="IPR009923">
    <property type="entry name" value="Dodecin"/>
</dbReference>
<accession>A0AA41YIR2</accession>
<dbReference type="PANTHER" id="PTHR39324:SF1">
    <property type="entry name" value="CALCIUM DODECIN"/>
    <property type="match status" value="1"/>
</dbReference>
<dbReference type="PANTHER" id="PTHR39324">
    <property type="entry name" value="CALCIUM DODECIN"/>
    <property type="match status" value="1"/>
</dbReference>
<name>A0AA41YIR2_9PROT</name>
<dbReference type="Pfam" id="PF07311">
    <property type="entry name" value="Dodecin"/>
    <property type="match status" value="1"/>
</dbReference>
<gene>
    <name evidence="1" type="ORF">OL599_01310</name>
</gene>
<protein>
    <submittedName>
        <fullName evidence="1">Dodecin family protein</fullName>
    </submittedName>
</protein>
<dbReference type="Proteomes" id="UP001165679">
    <property type="component" value="Unassembled WGS sequence"/>
</dbReference>
<reference evidence="1" key="1">
    <citation type="submission" date="2022-09" db="EMBL/GenBank/DDBJ databases">
        <title>Rhodovastum sp. nov. RN2-1 isolated from soil in Seongnam, South Korea.</title>
        <authorList>
            <person name="Le N.T."/>
        </authorList>
    </citation>
    <scope>NUCLEOTIDE SEQUENCE</scope>
    <source>
        <strain evidence="1">RN2-1</strain>
    </source>
</reference>
<reference evidence="1" key="2">
    <citation type="submission" date="2022-10" db="EMBL/GenBank/DDBJ databases">
        <authorList>
            <person name="Trinh H.N."/>
        </authorList>
    </citation>
    <scope>NUCLEOTIDE SEQUENCE</scope>
    <source>
        <strain evidence="1">RN2-1</strain>
    </source>
</reference>
<dbReference type="Gene3D" id="3.30.1660.10">
    <property type="entry name" value="Flavin-binding protein dodecin"/>
    <property type="match status" value="1"/>
</dbReference>
<keyword evidence="2" id="KW-1185">Reference proteome</keyword>
<proteinExistence type="predicted"/>
<dbReference type="RefSeq" id="WP_264711787.1">
    <property type="nucleotide sequence ID" value="NZ_JAPDNT010000001.1"/>
</dbReference>
<evidence type="ECO:0000313" key="2">
    <source>
        <dbReference type="Proteomes" id="UP001165679"/>
    </source>
</evidence>
<dbReference type="InterPro" id="IPR025543">
    <property type="entry name" value="Dodecin-like"/>
</dbReference>
<organism evidence="1 2">
    <name type="scientific">Limobrevibacterium gyesilva</name>
    <dbReference type="NCBI Taxonomy" id="2991712"/>
    <lineage>
        <taxon>Bacteria</taxon>
        <taxon>Pseudomonadati</taxon>
        <taxon>Pseudomonadota</taxon>
        <taxon>Alphaproteobacteria</taxon>
        <taxon>Acetobacterales</taxon>
        <taxon>Acetobacteraceae</taxon>
        <taxon>Limobrevibacterium</taxon>
    </lineage>
</organism>
<evidence type="ECO:0000313" key="1">
    <source>
        <dbReference type="EMBL" id="MCW3473205.1"/>
    </source>
</evidence>
<dbReference type="InterPro" id="IPR036694">
    <property type="entry name" value="Dodecin-like_sf"/>
</dbReference>
<sequence length="67" mass="7171">MAVATVTKITAASTKSFDDAIREGLGRASKTLRGITGLHVVEQKASVSDGKIAEYRVTMEITFILES</sequence>
<dbReference type="SUPFAM" id="SSF89807">
    <property type="entry name" value="Dodecin-like"/>
    <property type="match status" value="1"/>
</dbReference>
<dbReference type="EMBL" id="JAPDNT010000001">
    <property type="protein sequence ID" value="MCW3473205.1"/>
    <property type="molecule type" value="Genomic_DNA"/>
</dbReference>
<dbReference type="AlphaFoldDB" id="A0AA41YIR2"/>